<keyword evidence="7 8" id="KW-0539">Nucleus</keyword>
<evidence type="ECO:0000256" key="4">
    <source>
        <dbReference type="ARBA" id="ARBA00023015"/>
    </source>
</evidence>
<accession>A0AAP0FW72</accession>
<dbReference type="PANTHER" id="PTHR31992">
    <property type="entry name" value="DOF ZINC FINGER PROTEIN DOF1.4-RELATED"/>
    <property type="match status" value="1"/>
</dbReference>
<dbReference type="PROSITE" id="PS01361">
    <property type="entry name" value="ZF_DOF_1"/>
    <property type="match status" value="1"/>
</dbReference>
<dbReference type="GO" id="GO:0008270">
    <property type="term" value="F:zinc ion binding"/>
    <property type="evidence" value="ECO:0007669"/>
    <property type="project" value="UniProtKB-KW"/>
</dbReference>
<keyword evidence="1 9" id="KW-0479">Metal-binding</keyword>
<evidence type="ECO:0000256" key="7">
    <source>
        <dbReference type="ARBA" id="ARBA00023242"/>
    </source>
</evidence>
<feature type="compositionally biased region" description="Pro residues" evidence="10">
    <location>
        <begin position="131"/>
        <end position="140"/>
    </location>
</feature>
<comment type="subcellular location">
    <subcellularLocation>
        <location evidence="8 9">Nucleus</location>
    </subcellularLocation>
</comment>
<evidence type="ECO:0000256" key="6">
    <source>
        <dbReference type="ARBA" id="ARBA00023163"/>
    </source>
</evidence>
<dbReference type="Proteomes" id="UP001418222">
    <property type="component" value="Unassembled WGS sequence"/>
</dbReference>
<evidence type="ECO:0000313" key="12">
    <source>
        <dbReference type="EMBL" id="KAK8918948.1"/>
    </source>
</evidence>
<evidence type="ECO:0000256" key="3">
    <source>
        <dbReference type="ARBA" id="ARBA00022833"/>
    </source>
</evidence>
<keyword evidence="2 8" id="KW-0863">Zinc-finger</keyword>
<evidence type="ECO:0000256" key="1">
    <source>
        <dbReference type="ARBA" id="ARBA00022723"/>
    </source>
</evidence>
<sequence>MDSHRKRKSPATSSPSKLSSSEPPRTCPRCDSPNTKFCYYNNYSSSQPRYFCRTCRRYWTHGGALRNLPHASSAASRRAAKLSRRPTPSSNFPAAPGAAASTAGEEGDRFFSDLFRGLQDGSGGAAAVRRTPPPSSGPFD</sequence>
<organism evidence="12 13">
    <name type="scientific">Platanthera zijinensis</name>
    <dbReference type="NCBI Taxonomy" id="2320716"/>
    <lineage>
        <taxon>Eukaryota</taxon>
        <taxon>Viridiplantae</taxon>
        <taxon>Streptophyta</taxon>
        <taxon>Embryophyta</taxon>
        <taxon>Tracheophyta</taxon>
        <taxon>Spermatophyta</taxon>
        <taxon>Magnoliopsida</taxon>
        <taxon>Liliopsida</taxon>
        <taxon>Asparagales</taxon>
        <taxon>Orchidaceae</taxon>
        <taxon>Orchidoideae</taxon>
        <taxon>Orchideae</taxon>
        <taxon>Orchidinae</taxon>
        <taxon>Platanthera</taxon>
    </lineage>
</organism>
<protein>
    <recommendedName>
        <fullName evidence="9">Dof zinc finger protein</fullName>
    </recommendedName>
</protein>
<feature type="region of interest" description="Disordered" evidence="10">
    <location>
        <begin position="69"/>
        <end position="140"/>
    </location>
</feature>
<dbReference type="EMBL" id="JBBWWQ010000019">
    <property type="protein sequence ID" value="KAK8918948.1"/>
    <property type="molecule type" value="Genomic_DNA"/>
</dbReference>
<feature type="compositionally biased region" description="Low complexity" evidence="10">
    <location>
        <begin position="10"/>
        <end position="24"/>
    </location>
</feature>
<evidence type="ECO:0000256" key="9">
    <source>
        <dbReference type="RuleBase" id="RU369094"/>
    </source>
</evidence>
<keyword evidence="4 9" id="KW-0805">Transcription regulation</keyword>
<keyword evidence="5 8" id="KW-0238">DNA-binding</keyword>
<feature type="domain" description="Dof-type" evidence="11">
    <location>
        <begin position="25"/>
        <end position="79"/>
    </location>
</feature>
<dbReference type="Pfam" id="PF02701">
    <property type="entry name" value="Zn_ribbon_Dof"/>
    <property type="match status" value="1"/>
</dbReference>
<feature type="region of interest" description="Disordered" evidence="10">
    <location>
        <begin position="1"/>
        <end position="31"/>
    </location>
</feature>
<evidence type="ECO:0000313" key="13">
    <source>
        <dbReference type="Proteomes" id="UP001418222"/>
    </source>
</evidence>
<proteinExistence type="predicted"/>
<evidence type="ECO:0000256" key="2">
    <source>
        <dbReference type="ARBA" id="ARBA00022771"/>
    </source>
</evidence>
<dbReference type="InterPro" id="IPR003851">
    <property type="entry name" value="Znf_Dof"/>
</dbReference>
<name>A0AAP0FW72_9ASPA</name>
<dbReference type="AlphaFoldDB" id="A0AAP0FW72"/>
<dbReference type="GO" id="GO:0003700">
    <property type="term" value="F:DNA-binding transcription factor activity"/>
    <property type="evidence" value="ECO:0007669"/>
    <property type="project" value="UniProtKB-UniRule"/>
</dbReference>
<evidence type="ECO:0000259" key="11">
    <source>
        <dbReference type="PROSITE" id="PS50884"/>
    </source>
</evidence>
<keyword evidence="13" id="KW-1185">Reference proteome</keyword>
<dbReference type="GO" id="GO:0003677">
    <property type="term" value="F:DNA binding"/>
    <property type="evidence" value="ECO:0007669"/>
    <property type="project" value="UniProtKB-UniRule"/>
</dbReference>
<evidence type="ECO:0000256" key="8">
    <source>
        <dbReference type="PROSITE-ProRule" id="PRU00071"/>
    </source>
</evidence>
<gene>
    <name evidence="12" type="primary">DOF4.4</name>
    <name evidence="12" type="ORF">KSP39_PZI021476</name>
</gene>
<keyword evidence="3 9" id="KW-0862">Zinc</keyword>
<feature type="compositionally biased region" description="Low complexity" evidence="10">
    <location>
        <begin position="88"/>
        <end position="103"/>
    </location>
</feature>
<evidence type="ECO:0000256" key="5">
    <source>
        <dbReference type="ARBA" id="ARBA00023125"/>
    </source>
</evidence>
<comment type="function">
    <text evidence="9">Transcription factor that binds specifically to a 5'-AA[AG]G-3' consensus core sequence.</text>
</comment>
<dbReference type="PROSITE" id="PS50884">
    <property type="entry name" value="ZF_DOF_2"/>
    <property type="match status" value="1"/>
</dbReference>
<dbReference type="InterPro" id="IPR045174">
    <property type="entry name" value="Dof"/>
</dbReference>
<comment type="caution">
    <text evidence="12">The sequence shown here is derived from an EMBL/GenBank/DDBJ whole genome shotgun (WGS) entry which is preliminary data.</text>
</comment>
<evidence type="ECO:0000256" key="10">
    <source>
        <dbReference type="SAM" id="MobiDB-lite"/>
    </source>
</evidence>
<reference evidence="12 13" key="1">
    <citation type="journal article" date="2022" name="Nat. Plants">
        <title>Genomes of leafy and leafless Platanthera orchids illuminate the evolution of mycoheterotrophy.</title>
        <authorList>
            <person name="Li M.H."/>
            <person name="Liu K.W."/>
            <person name="Li Z."/>
            <person name="Lu H.C."/>
            <person name="Ye Q.L."/>
            <person name="Zhang D."/>
            <person name="Wang J.Y."/>
            <person name="Li Y.F."/>
            <person name="Zhong Z.M."/>
            <person name="Liu X."/>
            <person name="Yu X."/>
            <person name="Liu D.K."/>
            <person name="Tu X.D."/>
            <person name="Liu B."/>
            <person name="Hao Y."/>
            <person name="Liao X.Y."/>
            <person name="Jiang Y.T."/>
            <person name="Sun W.H."/>
            <person name="Chen J."/>
            <person name="Chen Y.Q."/>
            <person name="Ai Y."/>
            <person name="Zhai J.W."/>
            <person name="Wu S.S."/>
            <person name="Zhou Z."/>
            <person name="Hsiao Y.Y."/>
            <person name="Wu W.L."/>
            <person name="Chen Y.Y."/>
            <person name="Lin Y.F."/>
            <person name="Hsu J.L."/>
            <person name="Li C.Y."/>
            <person name="Wang Z.W."/>
            <person name="Zhao X."/>
            <person name="Zhong W.Y."/>
            <person name="Ma X.K."/>
            <person name="Ma L."/>
            <person name="Huang J."/>
            <person name="Chen G.Z."/>
            <person name="Huang M.Z."/>
            <person name="Huang L."/>
            <person name="Peng D.H."/>
            <person name="Luo Y.B."/>
            <person name="Zou S.Q."/>
            <person name="Chen S.P."/>
            <person name="Lan S."/>
            <person name="Tsai W.C."/>
            <person name="Van de Peer Y."/>
            <person name="Liu Z.J."/>
        </authorList>
    </citation>
    <scope>NUCLEOTIDE SEQUENCE [LARGE SCALE GENOMIC DNA]</scope>
    <source>
        <strain evidence="12">Lor287</strain>
    </source>
</reference>
<dbReference type="GO" id="GO:0005634">
    <property type="term" value="C:nucleus"/>
    <property type="evidence" value="ECO:0007669"/>
    <property type="project" value="UniProtKB-SubCell"/>
</dbReference>
<keyword evidence="6 9" id="KW-0804">Transcription</keyword>